<dbReference type="Proteomes" id="UP001153365">
    <property type="component" value="Unassembled WGS sequence"/>
</dbReference>
<evidence type="ECO:0000256" key="1">
    <source>
        <dbReference type="SAM" id="MobiDB-lite"/>
    </source>
</evidence>
<evidence type="ECO:0000313" key="3">
    <source>
        <dbReference type="EMBL" id="CAH7687251.1"/>
    </source>
</evidence>
<feature type="signal peptide" evidence="2">
    <location>
        <begin position="1"/>
        <end position="21"/>
    </location>
</feature>
<reference evidence="3" key="1">
    <citation type="submission" date="2022-06" db="EMBL/GenBank/DDBJ databases">
        <authorList>
            <consortium name="SYNGENTA / RWTH Aachen University"/>
        </authorList>
    </citation>
    <scope>NUCLEOTIDE SEQUENCE</scope>
</reference>
<feature type="compositionally biased region" description="Polar residues" evidence="1">
    <location>
        <begin position="40"/>
        <end position="54"/>
    </location>
</feature>
<accession>A0AAV0BJU2</accession>
<proteinExistence type="predicted"/>
<evidence type="ECO:0000256" key="2">
    <source>
        <dbReference type="SAM" id="SignalP"/>
    </source>
</evidence>
<dbReference type="AlphaFoldDB" id="A0AAV0BJU2"/>
<protein>
    <submittedName>
        <fullName evidence="3">Secreted protein</fullName>
    </submittedName>
</protein>
<organism evidence="3 4">
    <name type="scientific">Phakopsora pachyrhizi</name>
    <name type="common">Asian soybean rust disease fungus</name>
    <dbReference type="NCBI Taxonomy" id="170000"/>
    <lineage>
        <taxon>Eukaryota</taxon>
        <taxon>Fungi</taxon>
        <taxon>Dikarya</taxon>
        <taxon>Basidiomycota</taxon>
        <taxon>Pucciniomycotina</taxon>
        <taxon>Pucciniomycetes</taxon>
        <taxon>Pucciniales</taxon>
        <taxon>Phakopsoraceae</taxon>
        <taxon>Phakopsora</taxon>
    </lineage>
</organism>
<sequence length="249" mass="28007">MKFSIFTSLWALIFVSLSVYGLPGPSSPPSHDVSIPQPAKKNNTTSVPKPSITTAQDNSMKRNVISHLSRRSPLHPEVIKRQNILPRDSLLDATNLLGADRNAIHDSLLRLQNNKKLGLSTEYQKKLFAQLEEWQKHANSIPLISSFSSSLKPFGKDNRIEILDRKYDIQLILKTLVNTVKYTLKDLNLIFYLIPGLGKVLGPIFFQIKCIFEELLNAIENLTDGSINNLGITEHLKVCSLLSNLKEFC</sequence>
<feature type="region of interest" description="Disordered" evidence="1">
    <location>
        <begin position="26"/>
        <end position="54"/>
    </location>
</feature>
<keyword evidence="2" id="KW-0732">Signal</keyword>
<gene>
    <name evidence="3" type="ORF">PPACK8108_LOCUS22006</name>
</gene>
<name>A0AAV0BJU2_PHAPC</name>
<dbReference type="EMBL" id="CALTRL010005845">
    <property type="protein sequence ID" value="CAH7687251.1"/>
    <property type="molecule type" value="Genomic_DNA"/>
</dbReference>
<comment type="caution">
    <text evidence="3">The sequence shown here is derived from an EMBL/GenBank/DDBJ whole genome shotgun (WGS) entry which is preliminary data.</text>
</comment>
<evidence type="ECO:0000313" key="4">
    <source>
        <dbReference type="Proteomes" id="UP001153365"/>
    </source>
</evidence>
<feature type="chain" id="PRO_5043347855" evidence="2">
    <location>
        <begin position="22"/>
        <end position="249"/>
    </location>
</feature>
<keyword evidence="4" id="KW-1185">Reference proteome</keyword>